<evidence type="ECO:0000313" key="2">
    <source>
        <dbReference type="EMBL" id="SVB55605.1"/>
    </source>
</evidence>
<feature type="transmembrane region" description="Helical" evidence="1">
    <location>
        <begin position="6"/>
        <end position="24"/>
    </location>
</feature>
<name>A0A382EYV8_9ZZZZ</name>
<organism evidence="2">
    <name type="scientific">marine metagenome</name>
    <dbReference type="NCBI Taxonomy" id="408172"/>
    <lineage>
        <taxon>unclassified sequences</taxon>
        <taxon>metagenomes</taxon>
        <taxon>ecological metagenomes</taxon>
    </lineage>
</organism>
<feature type="non-terminal residue" evidence="2">
    <location>
        <position position="1"/>
    </location>
</feature>
<reference evidence="2" key="1">
    <citation type="submission" date="2018-05" db="EMBL/GenBank/DDBJ databases">
        <authorList>
            <person name="Lanie J.A."/>
            <person name="Ng W.-L."/>
            <person name="Kazmierczak K.M."/>
            <person name="Andrzejewski T.M."/>
            <person name="Davidsen T.M."/>
            <person name="Wayne K.J."/>
            <person name="Tettelin H."/>
            <person name="Glass J.I."/>
            <person name="Rusch D."/>
            <person name="Podicherti R."/>
            <person name="Tsui H.-C.T."/>
            <person name="Winkler M.E."/>
        </authorList>
    </citation>
    <scope>NUCLEOTIDE SEQUENCE</scope>
</reference>
<gene>
    <name evidence="2" type="ORF">METZ01_LOCUS208459</name>
</gene>
<proteinExistence type="predicted"/>
<keyword evidence="1" id="KW-1133">Transmembrane helix</keyword>
<feature type="non-terminal residue" evidence="2">
    <location>
        <position position="39"/>
    </location>
</feature>
<dbReference type="AlphaFoldDB" id="A0A382EYV8"/>
<accession>A0A382EYV8</accession>
<dbReference type="EMBL" id="UINC01046954">
    <property type="protein sequence ID" value="SVB55605.1"/>
    <property type="molecule type" value="Genomic_DNA"/>
</dbReference>
<keyword evidence="1" id="KW-0812">Transmembrane</keyword>
<evidence type="ECO:0000256" key="1">
    <source>
        <dbReference type="SAM" id="Phobius"/>
    </source>
</evidence>
<keyword evidence="1" id="KW-0472">Membrane</keyword>
<protein>
    <submittedName>
        <fullName evidence="2">Uncharacterized protein</fullName>
    </submittedName>
</protein>
<sequence length="39" mass="4166">VSVRQKTGIALGLFVFVILLLLPVPEDMNPKAMRAAAVS</sequence>